<proteinExistence type="predicted"/>
<dbReference type="RefSeq" id="XP_029648739.1">
    <property type="nucleotide sequence ID" value="XM_029792879.2"/>
</dbReference>
<dbReference type="PANTHER" id="PTHR21683:SF2">
    <property type="entry name" value="COILED-COIL DOMAIN-CONTAINING PROTEIN 42 LIKE-2-LIKE"/>
    <property type="match status" value="1"/>
</dbReference>
<protein>
    <submittedName>
        <fullName evidence="2">Coiled-coil domain-containing protein 42 homolog</fullName>
    </submittedName>
</protein>
<organism evidence="1 2">
    <name type="scientific">Octopus sinensis</name>
    <name type="common">East Asian common octopus</name>
    <dbReference type="NCBI Taxonomy" id="2607531"/>
    <lineage>
        <taxon>Eukaryota</taxon>
        <taxon>Metazoa</taxon>
        <taxon>Spiralia</taxon>
        <taxon>Lophotrochozoa</taxon>
        <taxon>Mollusca</taxon>
        <taxon>Cephalopoda</taxon>
        <taxon>Coleoidea</taxon>
        <taxon>Octopodiformes</taxon>
        <taxon>Octopoda</taxon>
        <taxon>Incirrata</taxon>
        <taxon>Octopodidae</taxon>
        <taxon>Octopus</taxon>
    </lineage>
</organism>
<sequence>MMSLEEYFKTTFENKLLFKMLKGDDDHLTPATRLLEKRRELAEIEQVLSVQKEEFQTKMERLQQRRGELERKELQLKESLEKFDKFLKENDSKRIRAMKKANDQRELKRSKMREIAKFQDDLRNLLIVNNQLKKKQKVYHKFCLFMQKVLNSCDEFHEIRDIIARYDTLISTYTDLLDTERKHQDLIEAIKLKIHSVTEEKCNEILAHNNQLSNLQVKYETTRSRRIQLDSVYSHVHNTASVKALKSGQIRMAAHNLYNVMLNYQNIIPTLSTEQNSFEELNSVRIFGEDLVFVTNTVKPEKSREHHFLP</sequence>
<evidence type="ECO:0000313" key="2">
    <source>
        <dbReference type="RefSeq" id="XP_029648739.1"/>
    </source>
</evidence>
<dbReference type="PANTHER" id="PTHR21683">
    <property type="entry name" value="COILED-COIL DOMAIN-CONTAINING PROTEIN 42 LIKE-2-LIKE-RELATED"/>
    <property type="match status" value="1"/>
</dbReference>
<reference evidence="2" key="1">
    <citation type="submission" date="2025-08" db="UniProtKB">
        <authorList>
            <consortium name="RefSeq"/>
        </authorList>
    </citation>
    <scope>IDENTIFICATION</scope>
</reference>
<evidence type="ECO:0000313" key="1">
    <source>
        <dbReference type="Proteomes" id="UP000515154"/>
    </source>
</evidence>
<dbReference type="InterPro" id="IPR025252">
    <property type="entry name" value="DUF4200"/>
</dbReference>
<name>A0A6P7TCF4_9MOLL</name>
<keyword evidence="1" id="KW-1185">Reference proteome</keyword>
<dbReference type="GO" id="GO:0005856">
    <property type="term" value="C:cytoskeleton"/>
    <property type="evidence" value="ECO:0007669"/>
    <property type="project" value="UniProtKB-ARBA"/>
</dbReference>
<dbReference type="AlphaFoldDB" id="A0A6P7TCF4"/>
<dbReference type="KEGG" id="osn:115222591"/>
<accession>A0A6P7TCF4</accession>
<dbReference type="Pfam" id="PF13863">
    <property type="entry name" value="DUF4200"/>
    <property type="match status" value="1"/>
</dbReference>
<dbReference type="InterPro" id="IPR051147">
    <property type="entry name" value="CFAP_domain-containing"/>
</dbReference>
<dbReference type="Proteomes" id="UP000515154">
    <property type="component" value="Linkage group LG20"/>
</dbReference>
<gene>
    <name evidence="2" type="primary">LOC115222591</name>
</gene>